<dbReference type="Pfam" id="PF08241">
    <property type="entry name" value="Methyltransf_11"/>
    <property type="match status" value="1"/>
</dbReference>
<dbReference type="Gene3D" id="3.40.50.150">
    <property type="entry name" value="Vaccinia Virus protein VP39"/>
    <property type="match status" value="1"/>
</dbReference>
<sequence length="280" mass="31518">MTGGTVEMTGETLEMTGETLEMTGETLEMTDGILEVKDGISEMKDKILEYWDYRSSDYHTEYAKCMDEEMEIWKSLFYEILLTDKKIRAVEIGTGPGILAISLASMGHDVTGVDLSENMLEKAAENARKKGVDVSLVQGDAEEIPLCDGEYDFVLSKYLLWTLPQPDKFINECSRLLKDGGLMMIIDGLWFQNPDGTEKESSRNDRFNELYSGVKPNLPLAKNNTPERITSLAQSHGFEAVSWRFLEDYDAFLERNDPSGHSAGYIQPPHMILAKKISQT</sequence>
<proteinExistence type="predicted"/>
<protein>
    <submittedName>
        <fullName evidence="2">Bifunctional 3-demethylubiquinone-9 3-methyltransferase/ 2-octaprenyl-6-hydroxy phenol methylase</fullName>
    </submittedName>
</protein>
<dbReference type="HOGENOM" id="CLU_037990_4_0_2"/>
<dbReference type="PANTHER" id="PTHR43591">
    <property type="entry name" value="METHYLTRANSFERASE"/>
    <property type="match status" value="1"/>
</dbReference>
<dbReference type="GO" id="GO:0008757">
    <property type="term" value="F:S-adenosylmethionine-dependent methyltransferase activity"/>
    <property type="evidence" value="ECO:0007669"/>
    <property type="project" value="InterPro"/>
</dbReference>
<dbReference type="AlphaFoldDB" id="A0A0E3SLF1"/>
<feature type="domain" description="Methyltransferase type 11" evidence="1">
    <location>
        <begin position="90"/>
        <end position="185"/>
    </location>
</feature>
<dbReference type="InterPro" id="IPR013216">
    <property type="entry name" value="Methyltransf_11"/>
</dbReference>
<dbReference type="SUPFAM" id="SSF53335">
    <property type="entry name" value="S-adenosyl-L-methionine-dependent methyltransferases"/>
    <property type="match status" value="1"/>
</dbReference>
<dbReference type="PATRIC" id="fig|1434107.4.peg.1853"/>
<keyword evidence="2" id="KW-0808">Transferase</keyword>
<dbReference type="GeneID" id="24788958"/>
<accession>A0A0E3SLF1</accession>
<name>A0A0E3SLF1_METBA</name>
<evidence type="ECO:0000313" key="2">
    <source>
        <dbReference type="EMBL" id="AKB82002.1"/>
    </source>
</evidence>
<dbReference type="KEGG" id="mbak:MSBR3_1424"/>
<dbReference type="PANTHER" id="PTHR43591:SF24">
    <property type="entry name" value="2-METHOXY-6-POLYPRENYL-1,4-BENZOQUINOL METHYLASE, MITOCHONDRIAL"/>
    <property type="match status" value="1"/>
</dbReference>
<evidence type="ECO:0000259" key="1">
    <source>
        <dbReference type="Pfam" id="PF08241"/>
    </source>
</evidence>
<keyword evidence="3" id="KW-1185">Reference proteome</keyword>
<keyword evidence="2" id="KW-0489">Methyltransferase</keyword>
<reference evidence="2" key="1">
    <citation type="submission" date="2014-07" db="EMBL/GenBank/DDBJ databases">
        <title>Methanogenic archaea and the global carbon cycle.</title>
        <authorList>
            <person name="Henriksen J.R."/>
            <person name="Luke J."/>
            <person name="Reinhart S."/>
            <person name="Benedict M.N."/>
            <person name="Youngblut N.D."/>
            <person name="Metcalf M.E."/>
            <person name="Whitaker R.J."/>
            <person name="Metcalf W.W."/>
        </authorList>
    </citation>
    <scope>NUCLEOTIDE SEQUENCE [LARGE SCALE GENOMIC DNA]</scope>
    <source>
        <strain evidence="2">3</strain>
    </source>
</reference>
<dbReference type="CDD" id="cd02440">
    <property type="entry name" value="AdoMet_MTases"/>
    <property type="match status" value="1"/>
</dbReference>
<gene>
    <name evidence="2" type="ORF">MSBR3_1424</name>
</gene>
<dbReference type="RefSeq" id="WP_230627964.1">
    <property type="nucleotide sequence ID" value="NZ_CP009517.1"/>
</dbReference>
<dbReference type="GO" id="GO:0032259">
    <property type="term" value="P:methylation"/>
    <property type="evidence" value="ECO:0007669"/>
    <property type="project" value="UniProtKB-KW"/>
</dbReference>
<dbReference type="STRING" id="1434107.MSBR3_1424"/>
<dbReference type="InterPro" id="IPR029063">
    <property type="entry name" value="SAM-dependent_MTases_sf"/>
</dbReference>
<organism evidence="2 3">
    <name type="scientific">Methanosarcina barkeri 3</name>
    <dbReference type="NCBI Taxonomy" id="1434107"/>
    <lineage>
        <taxon>Archaea</taxon>
        <taxon>Methanobacteriati</taxon>
        <taxon>Methanobacteriota</taxon>
        <taxon>Stenosarchaea group</taxon>
        <taxon>Methanomicrobia</taxon>
        <taxon>Methanosarcinales</taxon>
        <taxon>Methanosarcinaceae</taxon>
        <taxon>Methanosarcina</taxon>
    </lineage>
</organism>
<dbReference type="EMBL" id="CP009517">
    <property type="protein sequence ID" value="AKB82002.1"/>
    <property type="molecule type" value="Genomic_DNA"/>
</dbReference>
<evidence type="ECO:0000313" key="3">
    <source>
        <dbReference type="Proteomes" id="UP000033066"/>
    </source>
</evidence>
<dbReference type="Proteomes" id="UP000033066">
    <property type="component" value="Chromosome"/>
</dbReference>